<evidence type="ECO:0000313" key="3">
    <source>
        <dbReference type="EMBL" id="SIQ39168.1"/>
    </source>
</evidence>
<dbReference type="RefSeq" id="WP_207551619.1">
    <property type="nucleotide sequence ID" value="NZ_FTLW01000002.1"/>
</dbReference>
<dbReference type="PANTHER" id="PTHR43630">
    <property type="entry name" value="POLY-BETA-1,6-N-ACETYL-D-GLUCOSAMINE SYNTHASE"/>
    <property type="match status" value="1"/>
</dbReference>
<reference evidence="4" key="1">
    <citation type="submission" date="2017-01" db="EMBL/GenBank/DDBJ databases">
        <authorList>
            <person name="Varghese N."/>
            <person name="Submissions S."/>
        </authorList>
    </citation>
    <scope>NUCLEOTIDE SEQUENCE [LARGE SCALE GENOMIC DNA]</scope>
    <source>
        <strain evidence="4">UM1</strain>
    </source>
</reference>
<accession>A0A1N6SDH5</accession>
<protein>
    <submittedName>
        <fullName evidence="3">(Heptosyl)LPS beta-1,4-glucosyltransferase</fullName>
    </submittedName>
</protein>
<keyword evidence="3" id="KW-0808">Transferase</keyword>
<name>A0A1N6SDH5_9GAMM</name>
<dbReference type="GO" id="GO:0016740">
    <property type="term" value="F:transferase activity"/>
    <property type="evidence" value="ECO:0007669"/>
    <property type="project" value="UniProtKB-KW"/>
</dbReference>
<dbReference type="InterPro" id="IPR001173">
    <property type="entry name" value="Glyco_trans_2-like"/>
</dbReference>
<evidence type="ECO:0000313" key="4">
    <source>
        <dbReference type="Proteomes" id="UP000241788"/>
    </source>
</evidence>
<keyword evidence="4" id="KW-1185">Reference proteome</keyword>
<gene>
    <name evidence="3" type="ORF">SAMN05421546_1260</name>
</gene>
<evidence type="ECO:0000259" key="2">
    <source>
        <dbReference type="Pfam" id="PF00535"/>
    </source>
</evidence>
<dbReference type="Pfam" id="PF00535">
    <property type="entry name" value="Glycos_transf_2"/>
    <property type="match status" value="1"/>
</dbReference>
<dbReference type="AlphaFoldDB" id="A0A1N6SDH5"/>
<dbReference type="SUPFAM" id="SSF53448">
    <property type="entry name" value="Nucleotide-diphospho-sugar transferases"/>
    <property type="match status" value="1"/>
</dbReference>
<dbReference type="EMBL" id="FTLW01000002">
    <property type="protein sequence ID" value="SIQ39168.1"/>
    <property type="molecule type" value="Genomic_DNA"/>
</dbReference>
<proteinExistence type="inferred from homology"/>
<dbReference type="Proteomes" id="UP000241788">
    <property type="component" value="Unassembled WGS sequence"/>
</dbReference>
<dbReference type="PANTHER" id="PTHR43630:SF2">
    <property type="entry name" value="GLYCOSYLTRANSFERASE"/>
    <property type="match status" value="1"/>
</dbReference>
<sequence length="260" mass="29084">MNPADDIAQKPPLTGVVVAKNEGDRIGRCVASLMPVCREVIVLDSGSTDDTVAVARGLGARVEHRDWDGFARQKNAAITMASQPWVILLDADEWLTPSAQEALRALFAGDIEQSDVWLLLRRTHWLGTPMRHGSFSREAIERLFRSDLRHADIPVHEYLDTQGRTVKRSDIELEHDTARNTLEYRDKLAKYAALWAKERAARGKTAWPGRGLLAASAYALKNLILQGGVLDGKAGIAFHREHMRYVALKYRLLRELGLGR</sequence>
<evidence type="ECO:0000256" key="1">
    <source>
        <dbReference type="ARBA" id="ARBA00038494"/>
    </source>
</evidence>
<dbReference type="InterPro" id="IPR029044">
    <property type="entry name" value="Nucleotide-diphossugar_trans"/>
</dbReference>
<comment type="similarity">
    <text evidence="1">Belongs to the glycosyltransferase 2 family. WaaE/KdtX subfamily.</text>
</comment>
<feature type="domain" description="Glycosyltransferase 2-like" evidence="2">
    <location>
        <begin position="16"/>
        <end position="107"/>
    </location>
</feature>
<dbReference type="CDD" id="cd02511">
    <property type="entry name" value="Beta4Glucosyltransferase"/>
    <property type="match status" value="1"/>
</dbReference>
<dbReference type="Gene3D" id="3.90.550.10">
    <property type="entry name" value="Spore Coat Polysaccharide Biosynthesis Protein SpsA, Chain A"/>
    <property type="match status" value="1"/>
</dbReference>
<organism evidence="3 4">
    <name type="scientific">Solilutibacter tolerans</name>
    <dbReference type="NCBI Taxonomy" id="1604334"/>
    <lineage>
        <taxon>Bacteria</taxon>
        <taxon>Pseudomonadati</taxon>
        <taxon>Pseudomonadota</taxon>
        <taxon>Gammaproteobacteria</taxon>
        <taxon>Lysobacterales</taxon>
        <taxon>Lysobacteraceae</taxon>
        <taxon>Solilutibacter</taxon>
    </lineage>
</organism>
<dbReference type="STRING" id="1604334.SAMN05421546_1260"/>